<name>A0A934Q317_9BURK</name>
<keyword evidence="4" id="KW-1185">Reference proteome</keyword>
<feature type="domain" description="Glycosyltransferase subfamily 4-like N-terminal" evidence="2">
    <location>
        <begin position="16"/>
        <end position="183"/>
    </location>
</feature>
<dbReference type="PANTHER" id="PTHR46401:SF2">
    <property type="entry name" value="GLYCOSYLTRANSFERASE WBBK-RELATED"/>
    <property type="match status" value="1"/>
</dbReference>
<dbReference type="AlphaFoldDB" id="A0A934Q317"/>
<evidence type="ECO:0000256" key="1">
    <source>
        <dbReference type="ARBA" id="ARBA00022679"/>
    </source>
</evidence>
<comment type="caution">
    <text evidence="3">The sequence shown here is derived from an EMBL/GenBank/DDBJ whole genome shotgun (WGS) entry which is preliminary data.</text>
</comment>
<dbReference type="EMBL" id="JAEDAO010000001">
    <property type="protein sequence ID" value="MBK0394066.1"/>
    <property type="molecule type" value="Genomic_DNA"/>
</dbReference>
<dbReference type="GO" id="GO:0016757">
    <property type="term" value="F:glycosyltransferase activity"/>
    <property type="evidence" value="ECO:0007669"/>
    <property type="project" value="TreeGrafter"/>
</dbReference>
<protein>
    <submittedName>
        <fullName evidence="3">Glycosyltransferase family 4 protein</fullName>
    </submittedName>
</protein>
<dbReference type="PANTHER" id="PTHR46401">
    <property type="entry name" value="GLYCOSYLTRANSFERASE WBBK-RELATED"/>
    <property type="match status" value="1"/>
</dbReference>
<dbReference type="Proteomes" id="UP000617041">
    <property type="component" value="Unassembled WGS sequence"/>
</dbReference>
<dbReference type="Pfam" id="PF13439">
    <property type="entry name" value="Glyco_transf_4"/>
    <property type="match status" value="1"/>
</dbReference>
<evidence type="ECO:0000313" key="4">
    <source>
        <dbReference type="Proteomes" id="UP000617041"/>
    </source>
</evidence>
<keyword evidence="1" id="KW-0808">Transferase</keyword>
<dbReference type="SUPFAM" id="SSF53756">
    <property type="entry name" value="UDP-Glycosyltransferase/glycogen phosphorylase"/>
    <property type="match status" value="1"/>
</dbReference>
<dbReference type="InterPro" id="IPR028098">
    <property type="entry name" value="Glyco_trans_4-like_N"/>
</dbReference>
<evidence type="ECO:0000313" key="3">
    <source>
        <dbReference type="EMBL" id="MBK0394066.1"/>
    </source>
</evidence>
<dbReference type="CDD" id="cd03801">
    <property type="entry name" value="GT4_PimA-like"/>
    <property type="match status" value="1"/>
</dbReference>
<proteinExistence type="predicted"/>
<dbReference type="Pfam" id="PF13692">
    <property type="entry name" value="Glyco_trans_1_4"/>
    <property type="match status" value="1"/>
</dbReference>
<accession>A0A934Q317</accession>
<organism evidence="3 4">
    <name type="scientific">Ramlibacter algicola</name>
    <dbReference type="NCBI Taxonomy" id="2795217"/>
    <lineage>
        <taxon>Bacteria</taxon>
        <taxon>Pseudomonadati</taxon>
        <taxon>Pseudomonadota</taxon>
        <taxon>Betaproteobacteria</taxon>
        <taxon>Burkholderiales</taxon>
        <taxon>Comamonadaceae</taxon>
        <taxon>Ramlibacter</taxon>
    </lineage>
</organism>
<dbReference type="RefSeq" id="WP_200789032.1">
    <property type="nucleotide sequence ID" value="NZ_JAEDAO010000001.1"/>
</dbReference>
<reference evidence="3" key="1">
    <citation type="submission" date="2020-12" db="EMBL/GenBank/DDBJ databases">
        <title>Ramlibacter sp. nov., isolated from a freshwater alga, Cryptomonas.</title>
        <authorList>
            <person name="Kim H.M."/>
            <person name="Jeon C.O."/>
        </authorList>
    </citation>
    <scope>NUCLEOTIDE SEQUENCE</scope>
    <source>
        <strain evidence="3">CrO1</strain>
    </source>
</reference>
<dbReference type="Gene3D" id="3.40.50.2000">
    <property type="entry name" value="Glycogen Phosphorylase B"/>
    <property type="match status" value="2"/>
</dbReference>
<evidence type="ECO:0000259" key="2">
    <source>
        <dbReference type="Pfam" id="PF13439"/>
    </source>
</evidence>
<dbReference type="GO" id="GO:0009103">
    <property type="term" value="P:lipopolysaccharide biosynthetic process"/>
    <property type="evidence" value="ECO:0007669"/>
    <property type="project" value="TreeGrafter"/>
</dbReference>
<gene>
    <name evidence="3" type="ORF">I8E28_15805</name>
</gene>
<sequence length="373" mass="40234">MDAERRPTVLMTADTVGGVWTYAVDLARALARRGVDVHLATMGAPMRPHQRMQVAGCEGVTVHASEWRLEWMDDPWDDVVLAGAWLLGLERQVEPDLLHLNQFTFGSLPFLAPRVVVAHSCVYSWWQAVHGELPPASWGLYRARVAAGLSGADLVAAPTQAMLDTLAPNYSLSLRRARVLPNGRSPALFRPGGKRPVVLAAGRFWDDAKNLAALDAVAPGLPWPVRLAGSCTRPDGRVIEPRAVTPLGELATHELAREFAAASVLAHPARYEPFGLSVLEAALSGCALVLGDIPSLREVWGDAATYVPPDDHAALRATLQRLVRDDGARGRLALAALERAQDFTTEAMADACLQTYADLSPVFAPLVEEAQCA</sequence>